<dbReference type="Proteomes" id="UP001172457">
    <property type="component" value="Chromosome 2"/>
</dbReference>
<dbReference type="InterPro" id="IPR001810">
    <property type="entry name" value="F-box_dom"/>
</dbReference>
<evidence type="ECO:0000259" key="1">
    <source>
        <dbReference type="PROSITE" id="PS50181"/>
    </source>
</evidence>
<name>A0AA38WQX3_9ASTR</name>
<dbReference type="SUPFAM" id="SSF81383">
    <property type="entry name" value="F-box domain"/>
    <property type="match status" value="1"/>
</dbReference>
<dbReference type="CDD" id="cd22157">
    <property type="entry name" value="F-box_AtFBW1-like"/>
    <property type="match status" value="1"/>
</dbReference>
<organism evidence="2 3">
    <name type="scientific">Centaurea solstitialis</name>
    <name type="common">yellow star-thistle</name>
    <dbReference type="NCBI Taxonomy" id="347529"/>
    <lineage>
        <taxon>Eukaryota</taxon>
        <taxon>Viridiplantae</taxon>
        <taxon>Streptophyta</taxon>
        <taxon>Embryophyta</taxon>
        <taxon>Tracheophyta</taxon>
        <taxon>Spermatophyta</taxon>
        <taxon>Magnoliopsida</taxon>
        <taxon>eudicotyledons</taxon>
        <taxon>Gunneridae</taxon>
        <taxon>Pentapetalae</taxon>
        <taxon>asterids</taxon>
        <taxon>campanulids</taxon>
        <taxon>Asterales</taxon>
        <taxon>Asteraceae</taxon>
        <taxon>Carduoideae</taxon>
        <taxon>Cardueae</taxon>
        <taxon>Centaureinae</taxon>
        <taxon>Centaurea</taxon>
    </lineage>
</organism>
<reference evidence="2" key="1">
    <citation type="submission" date="2023-03" db="EMBL/GenBank/DDBJ databases">
        <title>Chromosome-scale reference genome and RAD-based genetic map of yellow starthistle (Centaurea solstitialis) reveal putative structural variation and QTLs associated with invader traits.</title>
        <authorList>
            <person name="Reatini B."/>
            <person name="Cang F.A."/>
            <person name="Jiang Q."/>
            <person name="Mckibben M.T.W."/>
            <person name="Barker M.S."/>
            <person name="Rieseberg L.H."/>
            <person name="Dlugosch K.M."/>
        </authorList>
    </citation>
    <scope>NUCLEOTIDE SEQUENCE</scope>
    <source>
        <strain evidence="2">CAN-66</strain>
        <tissue evidence="2">Leaf</tissue>
    </source>
</reference>
<dbReference type="InterPro" id="IPR045358">
    <property type="entry name" value="Ty3_capsid"/>
</dbReference>
<dbReference type="PANTHER" id="PTHR31672">
    <property type="entry name" value="BNACNNG10540D PROTEIN"/>
    <property type="match status" value="1"/>
</dbReference>
<dbReference type="SUPFAM" id="SSF50965">
    <property type="entry name" value="Galactose oxidase, central domain"/>
    <property type="match status" value="1"/>
</dbReference>
<dbReference type="AlphaFoldDB" id="A0AA38WQX3"/>
<evidence type="ECO:0000313" key="2">
    <source>
        <dbReference type="EMBL" id="KAJ9562370.1"/>
    </source>
</evidence>
<comment type="caution">
    <text evidence="2">The sequence shown here is derived from an EMBL/GenBank/DDBJ whole genome shotgun (WGS) entry which is preliminary data.</text>
</comment>
<evidence type="ECO:0000313" key="3">
    <source>
        <dbReference type="Proteomes" id="UP001172457"/>
    </source>
</evidence>
<feature type="domain" description="F-box" evidence="1">
    <location>
        <begin position="32"/>
        <end position="82"/>
    </location>
</feature>
<sequence length="698" mass="79928">MALAYNNDDQRKSACGIVVEPTTKRKKLRESMENTIIIPDDVLRNILSRLSAKPLMRFRCASKHWNSLITDPHFMNSRSRRMILMHSSLAGLCAFDPKHQNVVKLTYPFEHQIYGCKIIGTLNGIVFLVLQKGMFGACTLILYNPLTRATKEVPGLPPPCCRISAINGCLYGFGHGNIIIGKPTCICPSRRTYNNCNVFSLKNGSWSTPKTTFVGGPEFVQKVGMFLDGFLHWIACSMFDEFYIVVLDVTEMRPFDKYIRKTNTLGRSSFAKITILKIYIPRKKFNQKCAPPVFSTIAPLLDDSQLTLAVAVAEMLIKKIAFLAFSPVSKMRKLLEMDLVFFRDPYGHRLIPRAHEPTRKPTHELAPELTRRPVKSWIPQKRSIRPLAFLYRAELEPAPTYLQGKHKDVTYHRWARHSLELRGQVTFCKSVRGVWPDKRYGETTKEGQEVVTEEDQETPDLREMIAAEVGEALHDMLSGYFAQMKDELKKEMRSQVEAVVEASVAARPGGSGGSGGGQPRVTTYKDFSACQPPQFNGQKDPVASSRWISEVEGVFLTSSCSEEVKARYASNLLRKAAKDWWNLINRTRTPEQIATMTWEQFKEQFKEQYQYVPQVEVERLTGEFLAMKQTTETVNEITDLFLERSLFCPDYVASERMKMYRYAEVLKPEIREFVVMAECKTFHRMHEVARSRELELKR</sequence>
<dbReference type="Gene3D" id="1.20.1280.50">
    <property type="match status" value="1"/>
</dbReference>
<dbReference type="InterPro" id="IPR050796">
    <property type="entry name" value="SCF_F-box_component"/>
</dbReference>
<dbReference type="SMART" id="SM00256">
    <property type="entry name" value="FBOX"/>
    <property type="match status" value="1"/>
</dbReference>
<protein>
    <recommendedName>
        <fullName evidence="1">F-box domain-containing protein</fullName>
    </recommendedName>
</protein>
<accession>A0AA38WQX3</accession>
<dbReference type="EMBL" id="JARYMX010000002">
    <property type="protein sequence ID" value="KAJ9562370.1"/>
    <property type="molecule type" value="Genomic_DNA"/>
</dbReference>
<keyword evidence="3" id="KW-1185">Reference proteome</keyword>
<dbReference type="PANTHER" id="PTHR31672:SF13">
    <property type="entry name" value="F-BOX PROTEIN CPR30-LIKE"/>
    <property type="match status" value="1"/>
</dbReference>
<gene>
    <name evidence="2" type="ORF">OSB04_007530</name>
</gene>
<dbReference type="InterPro" id="IPR036047">
    <property type="entry name" value="F-box-like_dom_sf"/>
</dbReference>
<dbReference type="Pfam" id="PF19259">
    <property type="entry name" value="Ty3_capsid"/>
    <property type="match status" value="1"/>
</dbReference>
<dbReference type="PROSITE" id="PS50181">
    <property type="entry name" value="FBOX"/>
    <property type="match status" value="1"/>
</dbReference>
<dbReference type="Pfam" id="PF00646">
    <property type="entry name" value="F-box"/>
    <property type="match status" value="1"/>
</dbReference>
<dbReference type="InterPro" id="IPR011043">
    <property type="entry name" value="Gal_Oxase/kelch_b-propeller"/>
</dbReference>
<proteinExistence type="predicted"/>